<evidence type="ECO:0000313" key="4">
    <source>
        <dbReference type="Proteomes" id="UP000198598"/>
    </source>
</evidence>
<keyword evidence="4" id="KW-1185">Reference proteome</keyword>
<organism evidence="3 4">
    <name type="scientific">Spirosoma endophyticum</name>
    <dbReference type="NCBI Taxonomy" id="662367"/>
    <lineage>
        <taxon>Bacteria</taxon>
        <taxon>Pseudomonadati</taxon>
        <taxon>Bacteroidota</taxon>
        <taxon>Cytophagia</taxon>
        <taxon>Cytophagales</taxon>
        <taxon>Cytophagaceae</taxon>
        <taxon>Spirosoma</taxon>
    </lineage>
</organism>
<dbReference type="Gene3D" id="3.55.50.30">
    <property type="match status" value="1"/>
</dbReference>
<dbReference type="InterPro" id="IPR006860">
    <property type="entry name" value="FecR"/>
</dbReference>
<dbReference type="InterPro" id="IPR012373">
    <property type="entry name" value="Ferrdict_sens_TM"/>
</dbReference>
<gene>
    <name evidence="3" type="ORF">SAMN05216167_1333</name>
</gene>
<accession>A0A1I2GIC7</accession>
<evidence type="ECO:0000259" key="2">
    <source>
        <dbReference type="Pfam" id="PF16344"/>
    </source>
</evidence>
<dbReference type="Pfam" id="PF04773">
    <property type="entry name" value="FecR"/>
    <property type="match status" value="1"/>
</dbReference>
<dbReference type="EMBL" id="FOLQ01000033">
    <property type="protein sequence ID" value="SFF17232.1"/>
    <property type="molecule type" value="Genomic_DNA"/>
</dbReference>
<dbReference type="STRING" id="662367.SAMN05216167_1333"/>
<name>A0A1I2GIC7_9BACT</name>
<evidence type="ECO:0000259" key="1">
    <source>
        <dbReference type="Pfam" id="PF04773"/>
    </source>
</evidence>
<dbReference type="Proteomes" id="UP000198598">
    <property type="component" value="Unassembled WGS sequence"/>
</dbReference>
<proteinExistence type="predicted"/>
<evidence type="ECO:0000313" key="3">
    <source>
        <dbReference type="EMBL" id="SFF17232.1"/>
    </source>
</evidence>
<feature type="domain" description="Protein FecR C-terminal" evidence="2">
    <location>
        <begin position="288"/>
        <end position="355"/>
    </location>
</feature>
<dbReference type="GO" id="GO:0016989">
    <property type="term" value="F:sigma factor antagonist activity"/>
    <property type="evidence" value="ECO:0007669"/>
    <property type="project" value="TreeGrafter"/>
</dbReference>
<dbReference type="PANTHER" id="PTHR30273:SF2">
    <property type="entry name" value="PROTEIN FECR"/>
    <property type="match status" value="1"/>
</dbReference>
<dbReference type="Pfam" id="PF16344">
    <property type="entry name" value="FecR_C"/>
    <property type="match status" value="1"/>
</dbReference>
<dbReference type="AlphaFoldDB" id="A0A1I2GIC7"/>
<protein>
    <submittedName>
        <fullName evidence="3">FecR family protein</fullName>
    </submittedName>
</protein>
<sequence length="361" mass="40813">MEETDYSATTFLEDSAFRQWVRAPTPGTDAYWREFMRQHPGATDGITKAREALRLMDARTETDFPTNEQIQRMKGIIKERTEERPVRPLWSPVWRWAAAASVALIVGLGWWFQMHQTSSDTLYQQLTAQAETPLLEKVNTGSQSLLVNLPDGSTVALQPKSRISYALSLANNSRREVYLAGEAFFEVVKDPQRPFLVYANELVTKVVGTSFWVKAIDQEQKVTVSVRTGRVAVFSRTDAAPLSANREQDEVMLTPNQQLVFDRQYIHMQKTLVPQPELVNSAASVPTFEYRDAPVSQAFSDLKNAYGINIDYDETAMKHCLLTASLTDEPLYEKLKLICKGIQAQYQIQDDHIVITGQGCP</sequence>
<dbReference type="Gene3D" id="2.60.120.1440">
    <property type="match status" value="1"/>
</dbReference>
<dbReference type="PANTHER" id="PTHR30273">
    <property type="entry name" value="PERIPLASMIC SIGNAL SENSOR AND SIGMA FACTOR ACTIVATOR FECR-RELATED"/>
    <property type="match status" value="1"/>
</dbReference>
<reference evidence="3 4" key="1">
    <citation type="submission" date="2016-10" db="EMBL/GenBank/DDBJ databases">
        <authorList>
            <person name="de Groot N.N."/>
        </authorList>
    </citation>
    <scope>NUCLEOTIDE SEQUENCE [LARGE SCALE GENOMIC DNA]</scope>
    <source>
        <strain evidence="3 4">DSM 26130</strain>
    </source>
</reference>
<dbReference type="PIRSF" id="PIRSF018266">
    <property type="entry name" value="FecR"/>
    <property type="match status" value="1"/>
</dbReference>
<dbReference type="InterPro" id="IPR032508">
    <property type="entry name" value="FecR_C"/>
</dbReference>
<feature type="domain" description="FecR protein" evidence="1">
    <location>
        <begin position="137"/>
        <end position="231"/>
    </location>
</feature>